<comment type="similarity">
    <text evidence="1">Belongs to the bacterial solute-binding protein 5 family.</text>
</comment>
<gene>
    <name evidence="5" type="ORF">A3L11_03390</name>
</gene>
<sequence length="1048" mass="116681">MKRGVGMILAVLMLGSLLWIPSYGASEGTLRSVHYGIASLGLAYYSSPEKLAPLMNLTNEELGELLSSGEYKLQNPVMVNYGNEWYKINQPQAIEGTTWVITVLDININENSALVVVSDSITGKQSDQTLLRRDVPVDIFGDGSIILTLKDTFVGIDGKLLALIEAHSKVSILRLVSKDQYWDLQKLGLTMGILDGVRIFLAEEWELYPVNKNRVSGIYALTRAGIDNRWSLMSASTPDGHLNVSFLTSDRLLWSPWNPLNSLDSNSYLVWSLVSDSGGYYGFDGFYHPYRCTWTVERGNFVVPNNAVIYNQTRGWISPNTGKNATVKITYHCDFGQWHNGISGGMDDLKNYIAFLYTWGYRDFDGDPYYDQLRDFWDVLPHTLGFQWLQDGYVVYGNYTHPIDDNVTAQYYLFYPQFPWELYWAIGELVANGQAYGVSNSYYFVDWKDGAQQLDLLNGTHCGDLEKVMSAIASGNAGASFPGINWGSAASRLNSDIAFYRAHGHFVISNGPYILAEYVPTKYIKLEKFTGSRTIFANYPHMPLTGNSNVIEFVPSGNFDSAVQEIARGNVDIGMFGFGWYRFESLGSDALQALELYPKTVGSFDLTVNPYHDPDKDAPIVTNASGVYFNPFAIREVRFALNYLVNRSYIVNNILGGVGTPMLGGISQTDPAYPYIPPVYRSLGLVPDGDIAYALALVERGMEKAQQEVVKYGHTLERRDDGFWYFDGQPVEVKFIIRIEDERHDIGLYVADLLEKRMGFRVKRLFWDRLKAGQVVFGKPPSNYEWNIYTGGWGTSGIEEIYPDGMISWWYSSSGYYPSAVGPNHESNITVEAALAFLGTQYGDMGTYPSAIQNASKVYFVFNNLGTPDSFSASQYISRTVPISVRTVSMLADEFNITSAGSSDVIVSVGGPLVNRITAKFDSMALVHMGIEPGRIRILTPNGEFIWNVPKPWWNVTEGYFVIQFFNDRTTGALVVTIYGTDADSTAAGAYYFMSQVYPNIDFYSGLNYMVGLWQDTETGADIPLPGAGQGDTSGFSAGDSITIVAQG</sequence>
<accession>A0A2Z2MNW6</accession>
<evidence type="ECO:0000256" key="1">
    <source>
        <dbReference type="ARBA" id="ARBA00005695"/>
    </source>
</evidence>
<name>A0A2Z2MNW6_9EURY</name>
<reference evidence="5 6" key="1">
    <citation type="submission" date="2016-04" db="EMBL/GenBank/DDBJ databases">
        <title>Complete genome sequence of Thermococcus siculi type strain RG-20.</title>
        <authorList>
            <person name="Oger P.M."/>
        </authorList>
    </citation>
    <scope>NUCLEOTIDE SEQUENCE [LARGE SCALE GENOMIC DNA]</scope>
    <source>
        <strain evidence="5 6">RG-20</strain>
    </source>
</reference>
<dbReference type="EMBL" id="CP015103">
    <property type="protein sequence ID" value="ASJ08324.1"/>
    <property type="molecule type" value="Genomic_DNA"/>
</dbReference>
<keyword evidence="6" id="KW-1185">Reference proteome</keyword>
<dbReference type="PANTHER" id="PTHR30290">
    <property type="entry name" value="PERIPLASMIC BINDING COMPONENT OF ABC TRANSPORTER"/>
    <property type="match status" value="1"/>
</dbReference>
<keyword evidence="2" id="KW-0813">Transport</keyword>
<evidence type="ECO:0000256" key="3">
    <source>
        <dbReference type="ARBA" id="ARBA00022729"/>
    </source>
</evidence>
<dbReference type="GO" id="GO:1904680">
    <property type="term" value="F:peptide transmembrane transporter activity"/>
    <property type="evidence" value="ECO:0007669"/>
    <property type="project" value="TreeGrafter"/>
</dbReference>
<evidence type="ECO:0000256" key="2">
    <source>
        <dbReference type="ARBA" id="ARBA00022448"/>
    </source>
</evidence>
<dbReference type="PANTHER" id="PTHR30290:SF9">
    <property type="entry name" value="OLIGOPEPTIDE-BINDING PROTEIN APPA"/>
    <property type="match status" value="1"/>
</dbReference>
<dbReference type="KEGG" id="tsl:A3L11_03390"/>
<dbReference type="Proteomes" id="UP000250125">
    <property type="component" value="Chromosome"/>
</dbReference>
<dbReference type="Pfam" id="PF00496">
    <property type="entry name" value="SBP_bac_5"/>
    <property type="match status" value="1"/>
</dbReference>
<dbReference type="AlphaFoldDB" id="A0A2Z2MNW6"/>
<feature type="domain" description="Solute-binding protein family 5" evidence="4">
    <location>
        <begin position="506"/>
        <end position="816"/>
    </location>
</feature>
<proteinExistence type="inferred from homology"/>
<dbReference type="Gene3D" id="3.10.105.10">
    <property type="entry name" value="Dipeptide-binding Protein, Domain 3"/>
    <property type="match status" value="1"/>
</dbReference>
<evidence type="ECO:0000313" key="6">
    <source>
        <dbReference type="Proteomes" id="UP000250125"/>
    </source>
</evidence>
<keyword evidence="3" id="KW-0732">Signal</keyword>
<dbReference type="GO" id="GO:0015833">
    <property type="term" value="P:peptide transport"/>
    <property type="evidence" value="ECO:0007669"/>
    <property type="project" value="TreeGrafter"/>
</dbReference>
<evidence type="ECO:0000259" key="4">
    <source>
        <dbReference type="Pfam" id="PF00496"/>
    </source>
</evidence>
<dbReference type="SUPFAM" id="SSF53850">
    <property type="entry name" value="Periplasmic binding protein-like II"/>
    <property type="match status" value="1"/>
</dbReference>
<dbReference type="InterPro" id="IPR000914">
    <property type="entry name" value="SBP_5_dom"/>
</dbReference>
<organism evidence="5 6">
    <name type="scientific">Thermococcus siculi</name>
    <dbReference type="NCBI Taxonomy" id="72803"/>
    <lineage>
        <taxon>Archaea</taxon>
        <taxon>Methanobacteriati</taxon>
        <taxon>Methanobacteriota</taxon>
        <taxon>Thermococci</taxon>
        <taxon>Thermococcales</taxon>
        <taxon>Thermococcaceae</taxon>
        <taxon>Thermococcus</taxon>
    </lineage>
</organism>
<evidence type="ECO:0000313" key="5">
    <source>
        <dbReference type="EMBL" id="ASJ08324.1"/>
    </source>
</evidence>
<dbReference type="InterPro" id="IPR039424">
    <property type="entry name" value="SBP_5"/>
</dbReference>
<protein>
    <recommendedName>
        <fullName evidence="4">Solute-binding protein family 5 domain-containing protein</fullName>
    </recommendedName>
</protein>